<organism evidence="1 2">
    <name type="scientific">Roseburia zhanii</name>
    <dbReference type="NCBI Taxonomy" id="2763064"/>
    <lineage>
        <taxon>Bacteria</taxon>
        <taxon>Bacillati</taxon>
        <taxon>Bacillota</taxon>
        <taxon>Clostridia</taxon>
        <taxon>Lachnospirales</taxon>
        <taxon>Lachnospiraceae</taxon>
        <taxon>Roseburia</taxon>
    </lineage>
</organism>
<dbReference type="InterPro" id="IPR025906">
    <property type="entry name" value="YjfB_motility"/>
</dbReference>
<name>A0A923LQU0_9FIRM</name>
<accession>A0A923LQU0</accession>
<comment type="caution">
    <text evidence="1">The sequence shown here is derived from an EMBL/GenBank/DDBJ whole genome shotgun (WGS) entry which is preliminary data.</text>
</comment>
<reference evidence="1" key="1">
    <citation type="submission" date="2020-08" db="EMBL/GenBank/DDBJ databases">
        <title>Genome public.</title>
        <authorList>
            <person name="Liu C."/>
            <person name="Sun Q."/>
        </authorList>
    </citation>
    <scope>NUCLEOTIDE SEQUENCE</scope>
    <source>
        <strain evidence="1">BX1005</strain>
    </source>
</reference>
<dbReference type="Proteomes" id="UP000606720">
    <property type="component" value="Unassembled WGS sequence"/>
</dbReference>
<dbReference type="EMBL" id="JACOPH010000010">
    <property type="protein sequence ID" value="MBC5714792.1"/>
    <property type="molecule type" value="Genomic_DNA"/>
</dbReference>
<dbReference type="Pfam" id="PF14070">
    <property type="entry name" value="YjfB_motility"/>
    <property type="match status" value="1"/>
</dbReference>
<keyword evidence="2" id="KW-1185">Reference proteome</keyword>
<evidence type="ECO:0000313" key="1">
    <source>
        <dbReference type="EMBL" id="MBC5714792.1"/>
    </source>
</evidence>
<protein>
    <submittedName>
        <fullName evidence="1">YjfB family protein</fullName>
    </submittedName>
</protein>
<proteinExistence type="predicted"/>
<evidence type="ECO:0000313" key="2">
    <source>
        <dbReference type="Proteomes" id="UP000606720"/>
    </source>
</evidence>
<sequence length="63" mass="6480">MDIAGLSMALAQTSVQNDVSMAVLSKAMDANETMGDGIAKMIDAAAMERSVTPHIGGNIDISI</sequence>
<dbReference type="AlphaFoldDB" id="A0A923LQU0"/>
<gene>
    <name evidence="1" type="ORF">H8S17_11375</name>
</gene>
<dbReference type="RefSeq" id="WP_178050849.1">
    <property type="nucleotide sequence ID" value="NZ_JACOPH010000010.1"/>
</dbReference>